<evidence type="ECO:0000313" key="2">
    <source>
        <dbReference type="Proteomes" id="UP000248863"/>
    </source>
</evidence>
<protein>
    <recommendedName>
        <fullName evidence="3">NACHT domain-containing protein</fullName>
    </recommendedName>
</protein>
<sequence length="589" mass="66295">MTFRELFFRLAEQYESGETYRFPVYINLSDTAFDENDDFIDLLERHAKWVGLRSEREKLVHAWTSDCCVLILDGFDELIRAGFTRLTTSSRDIRYASSHIIRSAIEQSPGSTPILISGRQSYFSSFDEMRACLGARDFAHVSLHDLSESEVKILFHKINPTTRNAVIMDWLPQRALLLAYIYFELGPQLSGDTELLNPLSPGDGWNLLLNRLCARETRVAKGAEPRQIRRLLERIALLARTNISDPGRITSLHVADAYRDVMEMEPDISVQQVLMRFPGLTAGHANEERGFIDNAIFEAAQAGTIVEAIRALATNSDNYINSEAIFRMLRLLTKTRSGASQLTARVVVSALRMDGQSGQLSAAIKALMNNNNLSNGNLLADLLVCAALEPEVLLRKEIKKIQIHVAAFQELEITPELTSIAQLLFEDCIFDVLNISLDSSQIERLEFSKCRVKELSCSADVAQRLTKCGLRDDQIEIKTLIDATNSDIMATSLPEWFKVLKIILRKLFNQPGSGRKKTSFYRGVHGINNELIDKCLNALLRHNLVYVTGTPHSDASVWHPNRAASKRASFLVDTINIPDDVLVQEIKRE</sequence>
<comment type="caution">
    <text evidence="1">The sequence shown here is derived from an EMBL/GenBank/DDBJ whole genome shotgun (WGS) entry which is preliminary data.</text>
</comment>
<organism evidence="1 2">
    <name type="scientific">Rhodoplanes elegans</name>
    <dbReference type="NCBI Taxonomy" id="29408"/>
    <lineage>
        <taxon>Bacteria</taxon>
        <taxon>Pseudomonadati</taxon>
        <taxon>Pseudomonadota</taxon>
        <taxon>Alphaproteobacteria</taxon>
        <taxon>Hyphomicrobiales</taxon>
        <taxon>Nitrobacteraceae</taxon>
        <taxon>Rhodoplanes</taxon>
    </lineage>
</organism>
<evidence type="ECO:0000313" key="1">
    <source>
        <dbReference type="EMBL" id="RAI36823.1"/>
    </source>
</evidence>
<accession>A0A327KGQ6</accession>
<proteinExistence type="predicted"/>
<name>A0A327KGQ6_9BRAD</name>
<dbReference type="AlphaFoldDB" id="A0A327KGQ6"/>
<reference evidence="1 2" key="1">
    <citation type="submission" date="2017-07" db="EMBL/GenBank/DDBJ databases">
        <title>Draft Genome Sequences of Select Purple Nonsulfur Bacteria.</title>
        <authorList>
            <person name="Lasarre B."/>
            <person name="Mckinlay J.B."/>
        </authorList>
    </citation>
    <scope>NUCLEOTIDE SEQUENCE [LARGE SCALE GENOMIC DNA]</scope>
    <source>
        <strain evidence="1 2">DSM 11907</strain>
    </source>
</reference>
<dbReference type="Proteomes" id="UP000248863">
    <property type="component" value="Unassembled WGS sequence"/>
</dbReference>
<keyword evidence="2" id="KW-1185">Reference proteome</keyword>
<dbReference type="EMBL" id="NPEU01000205">
    <property type="protein sequence ID" value="RAI36823.1"/>
    <property type="molecule type" value="Genomic_DNA"/>
</dbReference>
<evidence type="ECO:0008006" key="3">
    <source>
        <dbReference type="Google" id="ProtNLM"/>
    </source>
</evidence>
<gene>
    <name evidence="1" type="ORF">CH338_17080</name>
</gene>